<dbReference type="AlphaFoldDB" id="A0A8C3JUK1"/>
<evidence type="ECO:0000256" key="1">
    <source>
        <dbReference type="SAM" id="MobiDB-lite"/>
    </source>
</evidence>
<name>A0A8C3JUK1_9CHAR</name>
<keyword evidence="3" id="KW-1185">Reference proteome</keyword>
<evidence type="ECO:0000313" key="2">
    <source>
        <dbReference type="Ensembl" id="ENSCPGP00000011049.1"/>
    </source>
</evidence>
<feature type="compositionally biased region" description="Low complexity" evidence="1">
    <location>
        <begin position="73"/>
        <end position="84"/>
    </location>
</feature>
<accession>A0A8C3JUK1</accession>
<evidence type="ECO:0000313" key="3">
    <source>
        <dbReference type="Proteomes" id="UP000694419"/>
    </source>
</evidence>
<dbReference type="Proteomes" id="UP000694419">
    <property type="component" value="Unplaced"/>
</dbReference>
<feature type="region of interest" description="Disordered" evidence="1">
    <location>
        <begin position="37"/>
        <end position="104"/>
    </location>
</feature>
<organism evidence="2 3">
    <name type="scientific">Calidris pygmaea</name>
    <name type="common">Spoon-billed sandpiper</name>
    <dbReference type="NCBI Taxonomy" id="425635"/>
    <lineage>
        <taxon>Eukaryota</taxon>
        <taxon>Metazoa</taxon>
        <taxon>Chordata</taxon>
        <taxon>Craniata</taxon>
        <taxon>Vertebrata</taxon>
        <taxon>Euteleostomi</taxon>
        <taxon>Archelosauria</taxon>
        <taxon>Archosauria</taxon>
        <taxon>Dinosauria</taxon>
        <taxon>Saurischia</taxon>
        <taxon>Theropoda</taxon>
        <taxon>Coelurosauria</taxon>
        <taxon>Aves</taxon>
        <taxon>Neognathae</taxon>
        <taxon>Neoaves</taxon>
        <taxon>Charadriiformes</taxon>
        <taxon>Scolopacidae</taxon>
        <taxon>Calidris</taxon>
    </lineage>
</organism>
<dbReference type="Ensembl" id="ENSCPGT00000012112.1">
    <property type="protein sequence ID" value="ENSCPGP00000011049.1"/>
    <property type="gene ID" value="ENSCPGG00000007877.1"/>
</dbReference>
<proteinExistence type="predicted"/>
<reference evidence="2" key="1">
    <citation type="submission" date="2025-08" db="UniProtKB">
        <authorList>
            <consortium name="Ensembl"/>
        </authorList>
    </citation>
    <scope>IDENTIFICATION</scope>
</reference>
<protein>
    <submittedName>
        <fullName evidence="2">Uncharacterized protein</fullName>
    </submittedName>
</protein>
<reference evidence="2" key="2">
    <citation type="submission" date="2025-09" db="UniProtKB">
        <authorList>
            <consortium name="Ensembl"/>
        </authorList>
    </citation>
    <scope>IDENTIFICATION</scope>
</reference>
<sequence length="104" mass="11445">ITLFPGERLWEMKSLWNWGSITCIMYLIWEGSQRSMSSSRASSFSGPLHRWGQDGGHPRGSVSPSPSRDHPGAAELARALLSRSQAERSPRDGSPPSHVGWNTA</sequence>